<organism evidence="12">
    <name type="scientific">Mythimna separata</name>
    <name type="common">Oriental armyworm</name>
    <name type="synonym">Pseudaletia separata</name>
    <dbReference type="NCBI Taxonomy" id="271217"/>
    <lineage>
        <taxon>Eukaryota</taxon>
        <taxon>Metazoa</taxon>
        <taxon>Ecdysozoa</taxon>
        <taxon>Arthropoda</taxon>
        <taxon>Hexapoda</taxon>
        <taxon>Insecta</taxon>
        <taxon>Pterygota</taxon>
        <taxon>Neoptera</taxon>
        <taxon>Endopterygota</taxon>
        <taxon>Lepidoptera</taxon>
        <taxon>Glossata</taxon>
        <taxon>Ditrysia</taxon>
        <taxon>Noctuoidea</taxon>
        <taxon>Noctuidae</taxon>
        <taxon>Noctuinae</taxon>
        <taxon>Hadenini</taxon>
        <taxon>Mythimna</taxon>
    </lineage>
</organism>
<feature type="domain" description="Cadherin" evidence="11">
    <location>
        <begin position="661"/>
        <end position="788"/>
    </location>
</feature>
<dbReference type="PROSITE" id="PS00232">
    <property type="entry name" value="CADHERIN_1"/>
    <property type="match status" value="2"/>
</dbReference>
<dbReference type="SMR" id="F8UX45"/>
<proteinExistence type="evidence at transcript level"/>
<dbReference type="GO" id="GO:0007156">
    <property type="term" value="P:homophilic cell adhesion via plasma membrane adhesion molecules"/>
    <property type="evidence" value="ECO:0007669"/>
    <property type="project" value="InterPro"/>
</dbReference>
<evidence type="ECO:0000256" key="8">
    <source>
        <dbReference type="SAM" id="MobiDB-lite"/>
    </source>
</evidence>
<feature type="domain" description="Cadherin" evidence="11">
    <location>
        <begin position="1035"/>
        <end position="1156"/>
    </location>
</feature>
<feature type="domain" description="Cadherin" evidence="11">
    <location>
        <begin position="1185"/>
        <end position="1277"/>
    </location>
</feature>
<feature type="signal peptide" evidence="10">
    <location>
        <begin position="1"/>
        <end position="22"/>
    </location>
</feature>
<evidence type="ECO:0000256" key="2">
    <source>
        <dbReference type="ARBA" id="ARBA00022692"/>
    </source>
</evidence>
<dbReference type="PRINTS" id="PR00205">
    <property type="entry name" value="CADHERIN"/>
</dbReference>
<keyword evidence="4 7" id="KW-0106">Calcium</keyword>
<protein>
    <submittedName>
        <fullName evidence="12">Cadherin-like protein</fullName>
    </submittedName>
</protein>
<evidence type="ECO:0000259" key="11">
    <source>
        <dbReference type="PROSITE" id="PS50268"/>
    </source>
</evidence>
<feature type="domain" description="Cadherin" evidence="11">
    <location>
        <begin position="1302"/>
        <end position="1387"/>
    </location>
</feature>
<evidence type="ECO:0000256" key="3">
    <source>
        <dbReference type="ARBA" id="ARBA00022737"/>
    </source>
</evidence>
<accession>F8UX45</accession>
<keyword evidence="3" id="KW-0677">Repeat</keyword>
<feature type="region of interest" description="Disordered" evidence="8">
    <location>
        <begin position="1728"/>
        <end position="1757"/>
    </location>
</feature>
<feature type="domain" description="Cadherin" evidence="11">
    <location>
        <begin position="324"/>
        <end position="422"/>
    </location>
</feature>
<evidence type="ECO:0000313" key="12">
    <source>
        <dbReference type="EMBL" id="AEI61920.1"/>
    </source>
</evidence>
<dbReference type="InterPro" id="IPR020894">
    <property type="entry name" value="Cadherin_CS"/>
</dbReference>
<dbReference type="InterPro" id="IPR015919">
    <property type="entry name" value="Cadherin-like_sf"/>
</dbReference>
<dbReference type="CDD" id="cd11304">
    <property type="entry name" value="Cadherin_repeat"/>
    <property type="match status" value="8"/>
</dbReference>
<evidence type="ECO:0000256" key="5">
    <source>
        <dbReference type="ARBA" id="ARBA00022989"/>
    </source>
</evidence>
<evidence type="ECO:0000256" key="10">
    <source>
        <dbReference type="SAM" id="SignalP"/>
    </source>
</evidence>
<dbReference type="SMART" id="SM00112">
    <property type="entry name" value="CA"/>
    <property type="match status" value="10"/>
</dbReference>
<dbReference type="PANTHER" id="PTHR24026:SF126">
    <property type="entry name" value="PROTOCADHERIN FAT 4"/>
    <property type="match status" value="1"/>
</dbReference>
<feature type="domain" description="Cadherin" evidence="11">
    <location>
        <begin position="548"/>
        <end position="653"/>
    </location>
</feature>
<feature type="domain" description="Cadherin" evidence="11">
    <location>
        <begin position="915"/>
        <end position="1038"/>
    </location>
</feature>
<feature type="domain" description="Cadherin" evidence="11">
    <location>
        <begin position="1388"/>
        <end position="1503"/>
    </location>
</feature>
<reference evidence="12" key="1">
    <citation type="journal article" date="2013" name="Environ. Microbiol. Rep.">
        <title>A cadherin-like protein influences Bacillus thuringiensis?Cry1Ab toxicity in the oriental armyworm, Mythimna separata.</title>
        <authorList>
            <person name="Wang L."/>
            <person name="Jiang X."/>
            <person name="Luo L."/>
            <person name="Stanley D."/>
            <person name="Sappington T.W."/>
            <person name="Zhang L."/>
        </authorList>
    </citation>
    <scope>NUCLEOTIDE SEQUENCE</scope>
</reference>
<evidence type="ECO:0000256" key="7">
    <source>
        <dbReference type="PROSITE-ProRule" id="PRU00043"/>
    </source>
</evidence>
<feature type="domain" description="Cadherin" evidence="11">
    <location>
        <begin position="189"/>
        <end position="305"/>
    </location>
</feature>
<evidence type="ECO:0000256" key="1">
    <source>
        <dbReference type="ARBA" id="ARBA00004370"/>
    </source>
</evidence>
<feature type="transmembrane region" description="Helical" evidence="9">
    <location>
        <begin position="1603"/>
        <end position="1628"/>
    </location>
</feature>
<feature type="domain" description="Cadherin" evidence="11">
    <location>
        <begin position="791"/>
        <end position="912"/>
    </location>
</feature>
<feature type="domain" description="Cadherin" evidence="11">
    <location>
        <begin position="425"/>
        <end position="547"/>
    </location>
</feature>
<dbReference type="GO" id="GO:0005509">
    <property type="term" value="F:calcium ion binding"/>
    <property type="evidence" value="ECO:0007669"/>
    <property type="project" value="UniProtKB-UniRule"/>
</dbReference>
<evidence type="ECO:0000256" key="9">
    <source>
        <dbReference type="SAM" id="Phobius"/>
    </source>
</evidence>
<keyword evidence="6 9" id="KW-0472">Membrane</keyword>
<sequence>MTANFWISTTALVILAAATTSAQVTHKRCGYMKEIPRPERPELPDQNFDGLTWAQRPLLPAEDRPEVCMDDFTLDLVHPMGYQVIYMEEEIEGDVVIAKLNYAGSAPPTLGIFHVGSFSMLVPALRRIPANTGDWHLVITHRQDYETPGMQFYMFEVHVPNEPLVVLVDLHIVNIDDNAPIIQLTGPCEIPENKETGVPTCEYVVYDADGEISTRFMHFTIDSDRGDERVFELVREIHTRVVEETGDVVPDLFRVNMVMHLKESLNFEENPLHIFRVTASDSFPNNHTISMMVEVGNVEQRPPRWVEIFAVQQFDEKIRRSFSIRAIDGDTGINKPIHYRLITEEIDKDLDLFQIEPKEGGHDGAMLHVGPIDRDTLMREVFNVTIVAYKYGDNDVEGSPSFETPAHIVIIINDVNDNAPLPRREDRTYSIDILEETAMTLNLENFGFHDRDLGPNAQYTMHLESVYPEGAHTAFYIAPEVGYQNQSFIIGTLSHSMLDYEAEIKTGVPFQKIQLQAKAIDMNDNSWVGVATININLINWNDELPSFKQDVWTATFPETVGEGFHVGRFLATDLDVGDRLEYSLLGNAVNFLRIDKDTGDIYVTVNDTFNYHRQNELFVQIRVDDTLGDGPYNSATSQLVIQLQDINNTPPTLRLPRGSPQVEENVPEGTEITREVTATDPDTTADLVFEIHWDSSYATKQGRETPAIEFHNCIHIETKYHDENRRGSAYGVVKVREIREGVTIDYEEFEVLYLTVRVRDKNTVLGDDYDESTLTITIIDMNDEEPVWGEGQLQQVFRVREVSASGVVIGSVFATDRDGPLYNQVRYTIQPKEGTPPDLVTIGFVTGQITVQKDQAIDADEPPRHNLYYTVIASDQCSMENQTECPRDKHFHETKGDLTIQILDTNNKVPVLDTEKTLKVVRIYEDAVSGDDVTRIVAGDLDRDLPNSNVSYQINYRVNQRLLDFFAVDLVSGMIFVNYTGTDVLDRDGDEPTHTIFYNVFDNFLFEGDINRNMIEGEVLVVLLDVNDNAPEMPEPNFPHWNISENLSQGIRIEPDIFARDIDEPGTPNSLVAYGILHLDLMNRDIEVPDLFEMITIETDRGIDQTGELKTLQDLRGYWGTYKINITAFDHGVPQQRSNETYELIIRPYNYHAPQFVFPRLGSVIRLSRERAIVSGILALPGLAGAPLESISATDEDGLHAGAVTFSVVGDNEAASYFDIWNDGENSGTLTLKQALPEGFQQYQLTIRATDGGTEPGPMSTDITVTVAFIQQGDPVFAVNTETASFVELDDSATERHELTPAEDPKNRLCTDDCYPIYYSIIDGNAEGHFALDGNVLYVVRALNRDEKETHTLRVAASNTRDVTNAPSASTVTVIVTVREANPRPRFSSPLYTAGISTSDVVGRELLTVQATHSDGLAITYAIDFESMVVDPSLEAVRDQAFTIDSESGLVVLRIQPTASMHGMFEFEVVATDTNKAEGRSEVKVYLISSRNRVYFVFNNPQDEVMAQRTLIAEIVSLATELTCNIDETLPAINANGIASETQTEVRAHFIRDDLPVPVEEANELLTDSEIRRNIWQPLLREGLELADMQGGALPGLAGDHALAVYVLAGVAALLALLCVVLLITFILRNRALNRRIAALSMTKYSSVESNLNRVGLAAPGTNKHAVEGSNPIWNETIKAPDFDAISELSNDSDLIGIEDLPQFRNDYFPAEDDRSTRDLDADGVTSTRNPIANHENNFGFNTTPFSPEFANTQFRR</sequence>
<dbReference type="SUPFAM" id="SSF49313">
    <property type="entry name" value="Cadherin-like"/>
    <property type="match status" value="11"/>
</dbReference>
<dbReference type="EMBL" id="JF951432">
    <property type="protein sequence ID" value="AEI61920.1"/>
    <property type="molecule type" value="mRNA"/>
</dbReference>
<keyword evidence="5 9" id="KW-1133">Transmembrane helix</keyword>
<dbReference type="GO" id="GO:0005886">
    <property type="term" value="C:plasma membrane"/>
    <property type="evidence" value="ECO:0007669"/>
    <property type="project" value="UniProtKB-SubCell"/>
</dbReference>
<comment type="subcellular location">
    <subcellularLocation>
        <location evidence="1">Membrane</location>
    </subcellularLocation>
</comment>
<dbReference type="InterPro" id="IPR002126">
    <property type="entry name" value="Cadherin-like_dom"/>
</dbReference>
<dbReference type="PROSITE" id="PS50268">
    <property type="entry name" value="CADHERIN_2"/>
    <property type="match status" value="11"/>
</dbReference>
<dbReference type="Gene3D" id="2.60.40.60">
    <property type="entry name" value="Cadherins"/>
    <property type="match status" value="11"/>
</dbReference>
<keyword evidence="10" id="KW-0732">Signal</keyword>
<name>F8UX45_MYTSE</name>
<feature type="chain" id="PRO_5003379136" evidence="10">
    <location>
        <begin position="23"/>
        <end position="1757"/>
    </location>
</feature>
<evidence type="ECO:0000256" key="4">
    <source>
        <dbReference type="ARBA" id="ARBA00022837"/>
    </source>
</evidence>
<dbReference type="PANTHER" id="PTHR24026">
    <property type="entry name" value="FAT ATYPICAL CADHERIN-RELATED"/>
    <property type="match status" value="1"/>
</dbReference>
<evidence type="ECO:0000256" key="6">
    <source>
        <dbReference type="ARBA" id="ARBA00023136"/>
    </source>
</evidence>
<keyword evidence="2 9" id="KW-0812">Transmembrane</keyword>